<evidence type="ECO:0000313" key="1">
    <source>
        <dbReference type="EMBL" id="MEQ2219461.1"/>
    </source>
</evidence>
<dbReference type="EMBL" id="JAHRIN010079455">
    <property type="protein sequence ID" value="MEQ2219461.1"/>
    <property type="molecule type" value="Genomic_DNA"/>
</dbReference>
<dbReference type="Proteomes" id="UP001434883">
    <property type="component" value="Unassembled WGS sequence"/>
</dbReference>
<feature type="non-terminal residue" evidence="1">
    <location>
        <position position="1"/>
    </location>
</feature>
<name>A0ABV0SH58_9TELE</name>
<gene>
    <name evidence="1" type="ORF">XENOCAPTIV_018262</name>
</gene>
<sequence length="170" mass="18687">VELENDASYASISFTKKSNNSTVTCLVVHDLNMFSCALSRGEDLSLFFTVRAGDDVTLSCKNVAAGHSNCDTTTWLYTKSGQTAVELINLGQVKQTRSDRLNYLLSKSWFKGKPVNQSVELENDASYASISFTKKSNNSTVKHKDEFDTVTYTIVKASSPDPSSLYASIK</sequence>
<reference evidence="1 2" key="1">
    <citation type="submission" date="2021-06" db="EMBL/GenBank/DDBJ databases">
        <authorList>
            <person name="Palmer J.M."/>
        </authorList>
    </citation>
    <scope>NUCLEOTIDE SEQUENCE [LARGE SCALE GENOMIC DNA]</scope>
    <source>
        <strain evidence="1 2">XC_2019</strain>
        <tissue evidence="1">Muscle</tissue>
    </source>
</reference>
<protein>
    <recommendedName>
        <fullName evidence="3">Immunoglobulin V-set domain-containing protein</fullName>
    </recommendedName>
</protein>
<organism evidence="1 2">
    <name type="scientific">Xenoophorus captivus</name>
    <dbReference type="NCBI Taxonomy" id="1517983"/>
    <lineage>
        <taxon>Eukaryota</taxon>
        <taxon>Metazoa</taxon>
        <taxon>Chordata</taxon>
        <taxon>Craniata</taxon>
        <taxon>Vertebrata</taxon>
        <taxon>Euteleostomi</taxon>
        <taxon>Actinopterygii</taxon>
        <taxon>Neopterygii</taxon>
        <taxon>Teleostei</taxon>
        <taxon>Neoteleostei</taxon>
        <taxon>Acanthomorphata</taxon>
        <taxon>Ovalentaria</taxon>
        <taxon>Atherinomorphae</taxon>
        <taxon>Cyprinodontiformes</taxon>
        <taxon>Goodeidae</taxon>
        <taxon>Xenoophorus</taxon>
    </lineage>
</organism>
<evidence type="ECO:0000313" key="2">
    <source>
        <dbReference type="Proteomes" id="UP001434883"/>
    </source>
</evidence>
<evidence type="ECO:0008006" key="3">
    <source>
        <dbReference type="Google" id="ProtNLM"/>
    </source>
</evidence>
<proteinExistence type="predicted"/>
<keyword evidence="2" id="KW-1185">Reference proteome</keyword>
<comment type="caution">
    <text evidence="1">The sequence shown here is derived from an EMBL/GenBank/DDBJ whole genome shotgun (WGS) entry which is preliminary data.</text>
</comment>
<accession>A0ABV0SH58</accession>